<comment type="caution">
    <text evidence="1">The sequence shown here is derived from an EMBL/GenBank/DDBJ whole genome shotgun (WGS) entry which is preliminary data.</text>
</comment>
<dbReference type="InterPro" id="IPR025591">
    <property type="entry name" value="RloB"/>
</dbReference>
<evidence type="ECO:0000313" key="2">
    <source>
        <dbReference type="Proteomes" id="UP000470404"/>
    </source>
</evidence>
<reference evidence="1 2" key="1">
    <citation type="submission" date="2020-01" db="EMBL/GenBank/DDBJ databases">
        <title>Insect and environment-associated Actinomycetes.</title>
        <authorList>
            <person name="Currrie C."/>
            <person name="Chevrette M."/>
            <person name="Carlson C."/>
            <person name="Stubbendieck R."/>
            <person name="Wendt-Pienkowski E."/>
        </authorList>
    </citation>
    <scope>NUCLEOTIDE SEQUENCE [LARGE SCALE GENOMIC DNA]</scope>
    <source>
        <strain evidence="1 2">SID8386</strain>
    </source>
</reference>
<dbReference type="Pfam" id="PF13707">
    <property type="entry name" value="RloB"/>
    <property type="match status" value="1"/>
</dbReference>
<protein>
    <submittedName>
        <fullName evidence="1">RloB domain-containing protein</fullName>
    </submittedName>
</protein>
<dbReference type="Proteomes" id="UP000470404">
    <property type="component" value="Unassembled WGS sequence"/>
</dbReference>
<dbReference type="RefSeq" id="WP_095213229.1">
    <property type="nucleotide sequence ID" value="NZ_JAAGNC010000113.1"/>
</dbReference>
<name>A0ABX0BS50_9PSEU</name>
<sequence length="200" mass="22326">MGGGSRGSVDLRRKRQTRRENKRILIVAEGERTEVQYFKGLADYLRASAVNVIDVKIKGAGGGNPLSIVNRAIEELKGGPSIGDRDGYDAVWCVFDVDQHAKMREAIVAAKREKFKLAISNPCFEIWLLWHFCSCEKHVDSTYLRRELRKHGIRSKKIPQDFDFSLANAAIVRVKNTSSEMPANPGTGVVGLVSLLLEKQ</sequence>
<organism evidence="1 2">
    <name type="scientific">Amycolatopsis rubida</name>
    <dbReference type="NCBI Taxonomy" id="112413"/>
    <lineage>
        <taxon>Bacteria</taxon>
        <taxon>Bacillati</taxon>
        <taxon>Actinomycetota</taxon>
        <taxon>Actinomycetes</taxon>
        <taxon>Pseudonocardiales</taxon>
        <taxon>Pseudonocardiaceae</taxon>
        <taxon>Amycolatopsis</taxon>
    </lineage>
</organism>
<proteinExistence type="predicted"/>
<dbReference type="EMBL" id="JAAGNC010000113">
    <property type="protein sequence ID" value="NEC58365.1"/>
    <property type="molecule type" value="Genomic_DNA"/>
</dbReference>
<keyword evidence="2" id="KW-1185">Reference proteome</keyword>
<gene>
    <name evidence="1" type="ORF">G3I59_22830</name>
</gene>
<evidence type="ECO:0000313" key="1">
    <source>
        <dbReference type="EMBL" id="NEC58365.1"/>
    </source>
</evidence>
<accession>A0ABX0BS50</accession>